<comment type="caution">
    <text evidence="1">The sequence shown here is derived from an EMBL/GenBank/DDBJ whole genome shotgun (WGS) entry which is preliminary data.</text>
</comment>
<dbReference type="AlphaFoldDB" id="A0A9N8D9E1"/>
<evidence type="ECO:0000313" key="2">
    <source>
        <dbReference type="Proteomes" id="UP001153069"/>
    </source>
</evidence>
<organism evidence="1 2">
    <name type="scientific">Seminavis robusta</name>
    <dbReference type="NCBI Taxonomy" id="568900"/>
    <lineage>
        <taxon>Eukaryota</taxon>
        <taxon>Sar</taxon>
        <taxon>Stramenopiles</taxon>
        <taxon>Ochrophyta</taxon>
        <taxon>Bacillariophyta</taxon>
        <taxon>Bacillariophyceae</taxon>
        <taxon>Bacillariophycidae</taxon>
        <taxon>Naviculales</taxon>
        <taxon>Naviculaceae</taxon>
        <taxon>Seminavis</taxon>
    </lineage>
</organism>
<gene>
    <name evidence="1" type="ORF">SEMRO_4_G003300.1</name>
</gene>
<name>A0A9N8D9E1_9STRA</name>
<sequence>MTKVKLYYQNIHGDDHVMITVDIETVSTVGDLKGLVVEQLKDSWSQQNPPFQLKKKHIQIHHVIGGELKAIKDNATQCNDEWVYLALEVFVNEIDAFDVADRGKIWQEDTEEKKLDDAMVDKEGDVKAANETLVHTVALVKVNGASLFCKDKCMPIATPVDPCGPIQVTELLGKTKMSLEQYQTLLQEKGKRHPLLKYLRTNLSRGKDWNRPLDSSLEPSPAAERFVNCTRREKNWAKQKGEPITVNKRASYFRFKVSSEQEECAKWKINGVDKVITPVGFLKWGENILEKEDLDSMLRIFYNPDEGTEPQFFTGTVGNKYGSFYLFPKAVAQFQLHDIKMEASAEPKAPEGDFDESVKTLYEAALILFYASDDEGVQKAIV</sequence>
<evidence type="ECO:0000313" key="1">
    <source>
        <dbReference type="EMBL" id="CAB9496355.1"/>
    </source>
</evidence>
<accession>A0A9N8D9E1</accession>
<protein>
    <submittedName>
        <fullName evidence="1">Uncharacterized protein</fullName>
    </submittedName>
</protein>
<keyword evidence="2" id="KW-1185">Reference proteome</keyword>
<proteinExistence type="predicted"/>
<dbReference type="EMBL" id="CAICTM010000004">
    <property type="protein sequence ID" value="CAB9496355.1"/>
    <property type="molecule type" value="Genomic_DNA"/>
</dbReference>
<dbReference type="Proteomes" id="UP001153069">
    <property type="component" value="Unassembled WGS sequence"/>
</dbReference>
<reference evidence="1" key="1">
    <citation type="submission" date="2020-06" db="EMBL/GenBank/DDBJ databases">
        <authorList>
            <consortium name="Plant Systems Biology data submission"/>
        </authorList>
    </citation>
    <scope>NUCLEOTIDE SEQUENCE</scope>
    <source>
        <strain evidence="1">D6</strain>
    </source>
</reference>